<evidence type="ECO:0000259" key="8">
    <source>
        <dbReference type="Pfam" id="PF05193"/>
    </source>
</evidence>
<dbReference type="PANTHER" id="PTHR43690">
    <property type="entry name" value="NARDILYSIN"/>
    <property type="match status" value="1"/>
</dbReference>
<dbReference type="InterPro" id="IPR029030">
    <property type="entry name" value="Caspase-like_dom_sf"/>
</dbReference>
<dbReference type="EMBL" id="BAAABW010000004">
    <property type="protein sequence ID" value="GAA0336022.1"/>
    <property type="molecule type" value="Genomic_DNA"/>
</dbReference>
<protein>
    <recommendedName>
        <fullName evidence="11">Peptidase M16</fullName>
    </recommendedName>
</protein>
<dbReference type="NCBIfam" id="NF047832">
    <property type="entry name" value="caspase_w_EACC1"/>
    <property type="match status" value="1"/>
</dbReference>
<keyword evidence="3" id="KW-0378">Hydrolase</keyword>
<accession>A0ABP3G5G1</accession>
<evidence type="ECO:0000259" key="7">
    <source>
        <dbReference type="Pfam" id="PF00675"/>
    </source>
</evidence>
<reference evidence="10" key="1">
    <citation type="journal article" date="2019" name="Int. J. Syst. Evol. Microbiol.">
        <title>The Global Catalogue of Microorganisms (GCM) 10K type strain sequencing project: providing services to taxonomists for standard genome sequencing and annotation.</title>
        <authorList>
            <consortium name="The Broad Institute Genomics Platform"/>
            <consortium name="The Broad Institute Genome Sequencing Center for Infectious Disease"/>
            <person name="Wu L."/>
            <person name="Ma J."/>
        </authorList>
    </citation>
    <scope>NUCLEOTIDE SEQUENCE [LARGE SCALE GENOMIC DNA]</scope>
    <source>
        <strain evidence="10">JCM 4565</strain>
    </source>
</reference>
<evidence type="ECO:0000256" key="2">
    <source>
        <dbReference type="ARBA" id="ARBA00022670"/>
    </source>
</evidence>
<evidence type="ECO:0000256" key="5">
    <source>
        <dbReference type="ARBA" id="ARBA00023049"/>
    </source>
</evidence>
<evidence type="ECO:0000259" key="6">
    <source>
        <dbReference type="Pfam" id="PF00656"/>
    </source>
</evidence>
<feature type="domain" description="Peptidase M16 N-terminal" evidence="7">
    <location>
        <begin position="310"/>
        <end position="397"/>
    </location>
</feature>
<proteinExistence type="inferred from homology"/>
<gene>
    <name evidence="9" type="ORF">GCM10010319_10060</name>
</gene>
<dbReference type="Pfam" id="PF00675">
    <property type="entry name" value="Peptidase_M16"/>
    <property type="match status" value="1"/>
</dbReference>
<dbReference type="InterPro" id="IPR011600">
    <property type="entry name" value="Pept_C14_caspase"/>
</dbReference>
<evidence type="ECO:0000256" key="3">
    <source>
        <dbReference type="ARBA" id="ARBA00022801"/>
    </source>
</evidence>
<dbReference type="Gene3D" id="3.40.50.1460">
    <property type="match status" value="1"/>
</dbReference>
<evidence type="ECO:0000256" key="4">
    <source>
        <dbReference type="ARBA" id="ARBA00022833"/>
    </source>
</evidence>
<dbReference type="Proteomes" id="UP001500063">
    <property type="component" value="Unassembled WGS sequence"/>
</dbReference>
<name>A0ABP3G5G1_9ACTN</name>
<keyword evidence="10" id="KW-1185">Reference proteome</keyword>
<dbReference type="PANTHER" id="PTHR43690:SF17">
    <property type="entry name" value="PROTEIN YHJJ"/>
    <property type="match status" value="1"/>
</dbReference>
<dbReference type="InterPro" id="IPR011249">
    <property type="entry name" value="Metalloenz_LuxS/M16"/>
</dbReference>
<dbReference type="InterPro" id="IPR011765">
    <property type="entry name" value="Pept_M16_N"/>
</dbReference>
<comment type="similarity">
    <text evidence="1">Belongs to the peptidase M16 family.</text>
</comment>
<keyword evidence="4" id="KW-0862">Zinc</keyword>
<evidence type="ECO:0000256" key="1">
    <source>
        <dbReference type="ARBA" id="ARBA00007261"/>
    </source>
</evidence>
<keyword evidence="5" id="KW-0482">Metalloprotease</keyword>
<dbReference type="SUPFAM" id="SSF63411">
    <property type="entry name" value="LuxS/MPP-like metallohydrolase"/>
    <property type="match status" value="2"/>
</dbReference>
<feature type="domain" description="Peptidase C14 caspase" evidence="6">
    <location>
        <begin position="14"/>
        <end position="248"/>
    </location>
</feature>
<dbReference type="Pfam" id="PF05193">
    <property type="entry name" value="Peptidase_M16_C"/>
    <property type="match status" value="1"/>
</dbReference>
<feature type="domain" description="Peptidase M16 C-terminal" evidence="8">
    <location>
        <begin position="468"/>
        <end position="648"/>
    </location>
</feature>
<sequence>MSDRPPLFDHSHSRAVLIGTWDYEHLTRIPAARHSLDRMHRLLTGPQCGWPEDRVTVIPNERGPGDLPDRLLDLFEDTTDVALFYYVGHGQLDDEDQLCLGLVGSRDTWHRRATTSLEFSDVRRALQHCEAATKVVMLDCCFSGIATVREHALAGAGGEVLLDLAARTGAYTMTASSADTTAWFETDPELKEPQTYFTKYLADLVETGIPGQPAGLRLHPLFSRLRDDLARDGRPVPQKRSVDSARDFVFAHNVALPETIPRTDDELARLRRELDLLKSATAAQNAARAAQERIVASVNITEHRLANGLRVVLSEDHGTPVAAVNIWYDVGSRHEGRGQTGLTHMFCKLMFYGSASVAAEGHFELVQGAGGSLNATTSFERANFFETMPAHQLELALWLEADRMGSLLDAIGDTEMGWARDVCMNERRQRYDNVPYGTGFEKLTAKVYPEGHPYHHTPIGLDADRDAITLEQVRAYFRTYYTPDNAVLCVVGDIDAEQTLAWIEKYFGSIPSPGRRPPRRDSSLPDLIGRELREAVEDSVPSRAVMAAYRLPRDGKRACDAADLTLAILGGGESSRLYNRLVRQDRIAVTAGFGLLRLSGAPCLGWLDVKASGHASTDAIEAAVDDELVRFATDGPTPEELERAQAQLEREWLDRLATVAGRADELCRFAVLFGDPQLVWSMLGNILTITPEEVRAVAARYLVRNNRAVLTYEPYWDS</sequence>
<evidence type="ECO:0000313" key="10">
    <source>
        <dbReference type="Proteomes" id="UP001500063"/>
    </source>
</evidence>
<dbReference type="Pfam" id="PF00656">
    <property type="entry name" value="Peptidase_C14"/>
    <property type="match status" value="1"/>
</dbReference>
<comment type="caution">
    <text evidence="9">The sequence shown here is derived from an EMBL/GenBank/DDBJ whole genome shotgun (WGS) entry which is preliminary data.</text>
</comment>
<evidence type="ECO:0000313" key="9">
    <source>
        <dbReference type="EMBL" id="GAA0336022.1"/>
    </source>
</evidence>
<dbReference type="SUPFAM" id="SSF52129">
    <property type="entry name" value="Caspase-like"/>
    <property type="match status" value="1"/>
</dbReference>
<dbReference type="InterPro" id="IPR007863">
    <property type="entry name" value="Peptidase_M16_C"/>
</dbReference>
<keyword evidence="2" id="KW-0645">Protease</keyword>
<dbReference type="Gene3D" id="3.30.830.10">
    <property type="entry name" value="Metalloenzyme, LuxS/M16 peptidase-like"/>
    <property type="match status" value="2"/>
</dbReference>
<organism evidence="9 10">
    <name type="scientific">Streptomyces blastmyceticus</name>
    <dbReference type="NCBI Taxonomy" id="68180"/>
    <lineage>
        <taxon>Bacteria</taxon>
        <taxon>Bacillati</taxon>
        <taxon>Actinomycetota</taxon>
        <taxon>Actinomycetes</taxon>
        <taxon>Kitasatosporales</taxon>
        <taxon>Streptomycetaceae</taxon>
        <taxon>Streptomyces</taxon>
    </lineage>
</organism>
<evidence type="ECO:0008006" key="11">
    <source>
        <dbReference type="Google" id="ProtNLM"/>
    </source>
</evidence>
<dbReference type="InterPro" id="IPR050626">
    <property type="entry name" value="Peptidase_M16"/>
</dbReference>